<dbReference type="PANTHER" id="PTHR46082">
    <property type="entry name" value="ATP/GTP-BINDING PROTEIN-RELATED"/>
    <property type="match status" value="1"/>
</dbReference>
<feature type="region of interest" description="Disordered" evidence="1">
    <location>
        <begin position="635"/>
        <end position="658"/>
    </location>
</feature>
<evidence type="ECO:0008006" key="4">
    <source>
        <dbReference type="Google" id="ProtNLM"/>
    </source>
</evidence>
<dbReference type="GO" id="GO:0003824">
    <property type="term" value="F:catalytic activity"/>
    <property type="evidence" value="ECO:0007669"/>
    <property type="project" value="InterPro"/>
</dbReference>
<protein>
    <recommendedName>
        <fullName evidence="4">Nucleoside phosphorylase domain-containing protein</fullName>
    </recommendedName>
</protein>
<dbReference type="SUPFAM" id="SSF53167">
    <property type="entry name" value="Purine and uridine phosphorylases"/>
    <property type="match status" value="1"/>
</dbReference>
<feature type="compositionally biased region" description="Basic and acidic residues" evidence="1">
    <location>
        <begin position="243"/>
        <end position="253"/>
    </location>
</feature>
<dbReference type="InterPro" id="IPR035994">
    <property type="entry name" value="Nucleoside_phosphorylase_sf"/>
</dbReference>
<feature type="compositionally biased region" description="Polar residues" evidence="1">
    <location>
        <begin position="109"/>
        <end position="120"/>
    </location>
</feature>
<dbReference type="Gene3D" id="3.40.50.1580">
    <property type="entry name" value="Nucleoside phosphorylase domain"/>
    <property type="match status" value="1"/>
</dbReference>
<dbReference type="PANTHER" id="PTHR46082:SF11">
    <property type="entry name" value="AAA+ ATPASE DOMAIN-CONTAINING PROTEIN-RELATED"/>
    <property type="match status" value="1"/>
</dbReference>
<gene>
    <name evidence="2" type="ORF">QQS21_008671</name>
</gene>
<feature type="compositionally biased region" description="Low complexity" evidence="1">
    <location>
        <begin position="121"/>
        <end position="132"/>
    </location>
</feature>
<proteinExistence type="predicted"/>
<name>A0AAJ0FWC2_9HYPO</name>
<dbReference type="GO" id="GO:0009116">
    <property type="term" value="P:nucleoside metabolic process"/>
    <property type="evidence" value="ECO:0007669"/>
    <property type="project" value="InterPro"/>
</dbReference>
<dbReference type="AlphaFoldDB" id="A0AAJ0FWC2"/>
<accession>A0AAJ0FWC2</accession>
<evidence type="ECO:0000256" key="1">
    <source>
        <dbReference type="SAM" id="MobiDB-lite"/>
    </source>
</evidence>
<evidence type="ECO:0000313" key="3">
    <source>
        <dbReference type="Proteomes" id="UP001251528"/>
    </source>
</evidence>
<feature type="region of interest" description="Disordered" evidence="1">
    <location>
        <begin position="109"/>
        <end position="132"/>
    </location>
</feature>
<sequence>MAPENAICNKARECLAAFNHCIESMTSTPWPQDQLDRFNLWAAHGGIFGSYQGRTSMDWRLRERPELVDMMLQLLDLLHEYLSAIYTLADPVSDPVSDLKFHAGRTITATQDAGHQTQPPSSHTSASTSSSECSFGLGSEKLSVVADPVDTMRGKVEQTIAELFRISAAIRSAGMSYRYTKAANFVEWQDGVNLTLRFKEGVELLLRYKKPSPSDYMVKRLVETVCLRQRELAYSRRKGMGRSGKEATEESIKSDGVASLPQRSTAGYPGQCGSGSTMSKITPTAIGASREKTAQPNTVQSTIYTATYVPTTVFPQAKPVKTLITRPQWRTIDDSLTNLPLSPEVGATLEFECPYCAIPFERTKFQGSSWRNHVLEDLRPYICILPDCITPHALYQDSISWISHMQTKHKVVKWKCVSSCHPEIQAFSTEAEFLAHTEFEHKEDFTTEEMLELANLGRYEITRELEVDILPKCPICMISFESEDFLSVYSHIAEDLVDYARISLPESPHADANSSQEDSSKSASVDDGRIGQRRESEIEANRMFPWSLWDFDSPETRGDLDCYDDGLNRIPDPSNTDVAVLAEIRYDICNARHKRLQKKPDHNLHLLRQYREEPNPHKDEDMTFFFKDPALHTKTASNLPDHQSQSSVEDSQSEKTDEGVTTIPMLQSFNDHTHLRKNHTGIVYENYTVGWICAIITEYVAARQFLDEEHEGPVHVSLNDNNDYTLGKIGKHNVVITVLPPVDHGASPAASVAREMLHSFPNMRFCLIVGIGSGAPSKGHDIRLGDIVVGTPRYGEGGVLPYDFGRTIQHRSLQHIGVLNQPPTVLLEAVNELQAKYEINGHRFGENIDNILRKMPRLQKKYSRPDPSSDRLYQSKIMHSANSDSSCVASCGTDPSKLIQRTERTQDKDNPVIHYGVIASGDQLMEDASVRDKLAAEEDILCFEMGAAGLINQFPCLVVCGICDYSDSHKNMEWQGYAAMAAAAYAKDLLCQITLAKVEDEKTFGDILSGNSRRCNYIQ</sequence>
<dbReference type="InterPro" id="IPR053137">
    <property type="entry name" value="NLR-like"/>
</dbReference>
<keyword evidence="3" id="KW-1185">Reference proteome</keyword>
<organism evidence="2 3">
    <name type="scientific">Conoideocrella luteorostrata</name>
    <dbReference type="NCBI Taxonomy" id="1105319"/>
    <lineage>
        <taxon>Eukaryota</taxon>
        <taxon>Fungi</taxon>
        <taxon>Dikarya</taxon>
        <taxon>Ascomycota</taxon>
        <taxon>Pezizomycotina</taxon>
        <taxon>Sordariomycetes</taxon>
        <taxon>Hypocreomycetidae</taxon>
        <taxon>Hypocreales</taxon>
        <taxon>Clavicipitaceae</taxon>
        <taxon>Conoideocrella</taxon>
    </lineage>
</organism>
<dbReference type="EMBL" id="JASWJB010000203">
    <property type="protein sequence ID" value="KAK2593623.1"/>
    <property type="molecule type" value="Genomic_DNA"/>
</dbReference>
<comment type="caution">
    <text evidence="2">The sequence shown here is derived from an EMBL/GenBank/DDBJ whole genome shotgun (WGS) entry which is preliminary data.</text>
</comment>
<feature type="compositionally biased region" description="Basic and acidic residues" evidence="1">
    <location>
        <begin position="518"/>
        <end position="531"/>
    </location>
</feature>
<evidence type="ECO:0000313" key="2">
    <source>
        <dbReference type="EMBL" id="KAK2593623.1"/>
    </source>
</evidence>
<feature type="region of interest" description="Disordered" evidence="1">
    <location>
        <begin position="507"/>
        <end position="531"/>
    </location>
</feature>
<reference evidence="2" key="1">
    <citation type="submission" date="2023-06" db="EMBL/GenBank/DDBJ databases">
        <title>Conoideocrella luteorostrata (Hypocreales: Clavicipitaceae), a potential biocontrol fungus for elongate hemlock scale in United States Christmas tree production areas.</title>
        <authorList>
            <person name="Barrett H."/>
            <person name="Lovett B."/>
            <person name="Macias A.M."/>
            <person name="Stajich J.E."/>
            <person name="Kasson M.T."/>
        </authorList>
    </citation>
    <scope>NUCLEOTIDE SEQUENCE</scope>
    <source>
        <strain evidence="2">ARSEF 14590</strain>
    </source>
</reference>
<feature type="region of interest" description="Disordered" evidence="1">
    <location>
        <begin position="237"/>
        <end position="281"/>
    </location>
</feature>
<dbReference type="Proteomes" id="UP001251528">
    <property type="component" value="Unassembled WGS sequence"/>
</dbReference>